<sequence length="531" mass="61229">MSSRTKRFMWSFERINLSTILVVTGELVDSYNEEFRRLFAHSTIPTALSQKKESCHDQSRYNPYSDRTFERRVSLDQVHIRASRQSGLMTLTGQQKGLRYNNGQTLMRGLSIQDRLNQAHCANPGALLKVHSYAGDLSQTGNQTTHFRTLNDSQHYSERGRCTEESLLHSRMNRYMQKKTYCVDRHQLLPSSSETSLNLWKINSYLNKRDTTMVESVENLQLSDALPNHNASFRMRTLMHVNDRPAEKSEHHCNIFANSGTSRPGSQTVASPNDSPSIVQQQWTSARLRENQTRLEEIRRNRSSFHEEPSCKLRPDHNQGTQRLSIFDALERSKGRLPEGGLDKRYSLGTLEGYYHQGPSSHREELIPESQQDEDNRLRDQTNAQLKLTDAQRSVSHFDLTAKTERRNSIENWQEPLSRTTSVTQLGIKLKEPLLQPAKLRPAGLNAESSKHVTSLIRIPEERDGPTARNYDSTDQLANSVVSVLCKDKGETFQRENPMYHWTECCTRKSEEKSKDIIHLDLHIKRQVQRR</sequence>
<organism evidence="1 2">
    <name type="scientific">Dallia pectoralis</name>
    <name type="common">Alaska blackfish</name>
    <dbReference type="NCBI Taxonomy" id="75939"/>
    <lineage>
        <taxon>Eukaryota</taxon>
        <taxon>Metazoa</taxon>
        <taxon>Chordata</taxon>
        <taxon>Craniata</taxon>
        <taxon>Vertebrata</taxon>
        <taxon>Euteleostomi</taxon>
        <taxon>Actinopterygii</taxon>
        <taxon>Neopterygii</taxon>
        <taxon>Teleostei</taxon>
        <taxon>Protacanthopterygii</taxon>
        <taxon>Esociformes</taxon>
        <taxon>Umbridae</taxon>
        <taxon>Dallia</taxon>
    </lineage>
</organism>
<comment type="caution">
    <text evidence="1">The sequence shown here is derived from an EMBL/GenBank/DDBJ whole genome shotgun (WGS) entry which is preliminary data.</text>
</comment>
<protein>
    <submittedName>
        <fullName evidence="1">Uncharacterized protein</fullName>
    </submittedName>
</protein>
<proteinExistence type="predicted"/>
<keyword evidence="2" id="KW-1185">Reference proteome</keyword>
<reference evidence="1" key="1">
    <citation type="submission" date="2021-05" db="EMBL/GenBank/DDBJ databases">
        <authorList>
            <person name="Pan Q."/>
            <person name="Jouanno E."/>
            <person name="Zahm M."/>
            <person name="Klopp C."/>
            <person name="Cabau C."/>
            <person name="Louis A."/>
            <person name="Berthelot C."/>
            <person name="Parey E."/>
            <person name="Roest Crollius H."/>
            <person name="Montfort J."/>
            <person name="Robinson-Rechavi M."/>
            <person name="Bouchez O."/>
            <person name="Lampietro C."/>
            <person name="Lopez Roques C."/>
            <person name="Donnadieu C."/>
            <person name="Postlethwait J."/>
            <person name="Bobe J."/>
            <person name="Dillon D."/>
            <person name="Chandos A."/>
            <person name="von Hippel F."/>
            <person name="Guiguen Y."/>
        </authorList>
    </citation>
    <scope>NUCLEOTIDE SEQUENCE</scope>
    <source>
        <strain evidence="1">YG-Jan2019</strain>
    </source>
</reference>
<name>A0ACC2GER2_DALPE</name>
<dbReference type="EMBL" id="CM055741">
    <property type="protein sequence ID" value="KAJ8002000.1"/>
    <property type="molecule type" value="Genomic_DNA"/>
</dbReference>
<dbReference type="Proteomes" id="UP001157502">
    <property type="component" value="Chromosome 14"/>
</dbReference>
<accession>A0ACC2GER2</accession>
<evidence type="ECO:0000313" key="1">
    <source>
        <dbReference type="EMBL" id="KAJ8002000.1"/>
    </source>
</evidence>
<evidence type="ECO:0000313" key="2">
    <source>
        <dbReference type="Proteomes" id="UP001157502"/>
    </source>
</evidence>
<gene>
    <name evidence="1" type="ORF">DPEC_G00175250</name>
</gene>